<reference evidence="3" key="1">
    <citation type="submission" date="2014-08" db="EMBL/GenBank/DDBJ databases">
        <title>Coriobacteriaceae sp. complete genome.</title>
        <authorList>
            <person name="Looft T."/>
            <person name="Bayles D.O."/>
            <person name="Stanton T.B."/>
        </authorList>
    </citation>
    <scope>NUCLEOTIDE SEQUENCE [LARGE SCALE GENOMIC DNA]</scope>
    <source>
        <strain evidence="3">68-1-3</strain>
    </source>
</reference>
<dbReference type="KEGG" id="cbac:JI75_06865"/>
<protein>
    <submittedName>
        <fullName evidence="2">Aspartate aminotransferase</fullName>
    </submittedName>
</protein>
<evidence type="ECO:0000259" key="1">
    <source>
        <dbReference type="Pfam" id="PF00155"/>
    </source>
</evidence>
<feature type="domain" description="Aminotransferase class I/classII large" evidence="1">
    <location>
        <begin position="34"/>
        <end position="379"/>
    </location>
</feature>
<dbReference type="PRINTS" id="PR00753">
    <property type="entry name" value="ACCSYNTHASE"/>
</dbReference>
<dbReference type="SUPFAM" id="SSF53383">
    <property type="entry name" value="PLP-dependent transferases"/>
    <property type="match status" value="1"/>
</dbReference>
<dbReference type="OrthoDB" id="9763453at2"/>
<dbReference type="HOGENOM" id="CLU_017584_4_3_11"/>
<evidence type="ECO:0000313" key="3">
    <source>
        <dbReference type="Proteomes" id="UP000031121"/>
    </source>
</evidence>
<dbReference type="Pfam" id="PF00155">
    <property type="entry name" value="Aminotran_1_2"/>
    <property type="match status" value="1"/>
</dbReference>
<dbReference type="GO" id="GO:0030170">
    <property type="term" value="F:pyridoxal phosphate binding"/>
    <property type="evidence" value="ECO:0007669"/>
    <property type="project" value="InterPro"/>
</dbReference>
<keyword evidence="3" id="KW-1185">Reference proteome</keyword>
<dbReference type="Gene3D" id="3.40.640.10">
    <property type="entry name" value="Type I PLP-dependent aspartate aminotransferase-like (Major domain)"/>
    <property type="match status" value="1"/>
</dbReference>
<dbReference type="CDD" id="cd00609">
    <property type="entry name" value="AAT_like"/>
    <property type="match status" value="1"/>
</dbReference>
<keyword evidence="2" id="KW-0808">Transferase</keyword>
<dbReference type="Proteomes" id="UP000031121">
    <property type="component" value="Chromosome"/>
</dbReference>
<organism evidence="2 3">
    <name type="scientific">Berryella intestinalis</name>
    <dbReference type="NCBI Taxonomy" id="1531429"/>
    <lineage>
        <taxon>Bacteria</taxon>
        <taxon>Bacillati</taxon>
        <taxon>Actinomycetota</taxon>
        <taxon>Coriobacteriia</taxon>
        <taxon>Eggerthellales</taxon>
        <taxon>Eggerthellaceae</taxon>
        <taxon>Berryella</taxon>
    </lineage>
</organism>
<dbReference type="RefSeq" id="WP_039689716.1">
    <property type="nucleotide sequence ID" value="NZ_CP009302.1"/>
</dbReference>
<dbReference type="InterPro" id="IPR015424">
    <property type="entry name" value="PyrdxlP-dep_Trfase"/>
</dbReference>
<keyword evidence="2" id="KW-0032">Aminotransferase</keyword>
<proteinExistence type="predicted"/>
<dbReference type="InterPro" id="IPR004839">
    <property type="entry name" value="Aminotransferase_I/II_large"/>
</dbReference>
<reference evidence="2 3" key="2">
    <citation type="journal article" date="2015" name="Genome Announc.">
        <title>Complete Genome Sequence of Coriobacteriaceae Strain 68-1-3, a Novel Mucus-Degrading Isolate from the Swine Intestinal Tract.</title>
        <authorList>
            <person name="Looft T."/>
            <person name="Bayles D.O."/>
            <person name="Alt D.P."/>
            <person name="Stanton T.B."/>
        </authorList>
    </citation>
    <scope>NUCLEOTIDE SEQUENCE [LARGE SCALE GENOMIC DNA]</scope>
    <source>
        <strain evidence="2 3">68-1-3</strain>
    </source>
</reference>
<dbReference type="PANTHER" id="PTHR42691:SF1">
    <property type="entry name" value="ASPARTATE AMINOTRANSFERASE YHDR-RELATED"/>
    <property type="match status" value="1"/>
</dbReference>
<dbReference type="InterPro" id="IPR015421">
    <property type="entry name" value="PyrdxlP-dep_Trfase_major"/>
</dbReference>
<dbReference type="NCBIfam" id="NF005305">
    <property type="entry name" value="PRK06836.1"/>
    <property type="match status" value="1"/>
</dbReference>
<dbReference type="EMBL" id="CP009302">
    <property type="protein sequence ID" value="AJC12421.1"/>
    <property type="molecule type" value="Genomic_DNA"/>
</dbReference>
<gene>
    <name evidence="2" type="ORF">JI75_06865</name>
</gene>
<dbReference type="AlphaFoldDB" id="A0A0A8B4J4"/>
<dbReference type="PANTHER" id="PTHR42691">
    <property type="entry name" value="ASPARTATE AMINOTRANSFERASE YHDR-RELATED"/>
    <property type="match status" value="1"/>
</dbReference>
<name>A0A0A8B4J4_9ACTN</name>
<dbReference type="GO" id="GO:0008483">
    <property type="term" value="F:transaminase activity"/>
    <property type="evidence" value="ECO:0007669"/>
    <property type="project" value="UniProtKB-KW"/>
</dbReference>
<sequence>MINQTMLDLGRAPSPIRQLFNYGFERKKVVGEENVFDFSIGNPSIPAPEAIRERMRELIEQDPAALHGYSPASGLPATRAAVARNLRERFGIEADPRHIYMTTGAMAGVKSVICAVARPGEEVIVNAPYFPEYRMLIETAGCICVEVPTRADDFQLDIEALAQAVNPNTALVIVNSPNNPVGTVYTQDCIERLSDLLESREREYGHPIYLLSDEPYRELCYGDPVPFTANFYRDTIVCYSWAKSLSLPGERIGYVFTSSRMERADDVADAVAGAHRSLGYVCAPVMFQKVIETCVDLPANVEAYRSNRDLLTAGLDELGYRYVSPDGAFYLWVKALEEDAQAFSDRAKEHDLLLVASDSFGCSGWVRVSYCVSETSIRNSMKAWRALKESYGA</sequence>
<evidence type="ECO:0000313" key="2">
    <source>
        <dbReference type="EMBL" id="AJC12421.1"/>
    </source>
</evidence>
<dbReference type="STRING" id="1531429.JI75_06865"/>
<accession>A0A0A8B4J4</accession>